<name>A0ABT3L327_9CYAN</name>
<dbReference type="EMBL" id="JAIHOM010000016">
    <property type="protein sequence ID" value="MCW6035592.1"/>
    <property type="molecule type" value="Genomic_DNA"/>
</dbReference>
<keyword evidence="2" id="KW-1185">Reference proteome</keyword>
<comment type="caution">
    <text evidence="1">The sequence shown here is derived from an EMBL/GenBank/DDBJ whole genome shotgun (WGS) entry which is preliminary data.</text>
</comment>
<accession>A0ABT3L327</accession>
<dbReference type="Proteomes" id="UP001526426">
    <property type="component" value="Unassembled WGS sequence"/>
</dbReference>
<protein>
    <submittedName>
        <fullName evidence="1">Uncharacterized protein</fullName>
    </submittedName>
</protein>
<dbReference type="RefSeq" id="WP_265263302.1">
    <property type="nucleotide sequence ID" value="NZ_JAIHOM010000016.1"/>
</dbReference>
<proteinExistence type="predicted"/>
<sequence length="110" mass="12726">MKQFIDQYEMILGALTCGYERIIKEFTIAKHQVKERLDKLILEVLGQGGEAENYKSISDSFLEREGVELIDPINLLQEIQTRQSFVQDFKSNIDRVLSISNARTMIEVED</sequence>
<gene>
    <name evidence="1" type="ORF">K4A83_04800</name>
</gene>
<evidence type="ECO:0000313" key="1">
    <source>
        <dbReference type="EMBL" id="MCW6035592.1"/>
    </source>
</evidence>
<evidence type="ECO:0000313" key="2">
    <source>
        <dbReference type="Proteomes" id="UP001526426"/>
    </source>
</evidence>
<reference evidence="1 2" key="1">
    <citation type="submission" date="2021-08" db="EMBL/GenBank/DDBJ databases">
        <title>Draft genome sequence of Spirulina subsalsa with high tolerance to salinity and hype-accumulation of phycocyanin.</title>
        <authorList>
            <person name="Pei H."/>
            <person name="Jiang L."/>
        </authorList>
    </citation>
    <scope>NUCLEOTIDE SEQUENCE [LARGE SCALE GENOMIC DNA]</scope>
    <source>
        <strain evidence="1 2">FACHB-351</strain>
    </source>
</reference>
<organism evidence="1 2">
    <name type="scientific">Spirulina subsalsa FACHB-351</name>
    <dbReference type="NCBI Taxonomy" id="234711"/>
    <lineage>
        <taxon>Bacteria</taxon>
        <taxon>Bacillati</taxon>
        <taxon>Cyanobacteriota</taxon>
        <taxon>Cyanophyceae</taxon>
        <taxon>Spirulinales</taxon>
        <taxon>Spirulinaceae</taxon>
        <taxon>Spirulina</taxon>
    </lineage>
</organism>